<evidence type="ECO:0000256" key="5">
    <source>
        <dbReference type="SAM" id="MobiDB-lite"/>
    </source>
</evidence>
<dbReference type="PANTHER" id="PTHR43174:SF2">
    <property type="entry name" value="UDP-N-ACETYLGLUCOSAMINE 2-EPIMERASE"/>
    <property type="match status" value="1"/>
</dbReference>
<dbReference type="Proteomes" id="UP000319865">
    <property type="component" value="Unassembled WGS sequence"/>
</dbReference>
<reference evidence="7 8" key="1">
    <citation type="submission" date="2019-06" db="EMBL/GenBank/DDBJ databases">
        <title>Sequencing the genomes of 1000 actinobacteria strains.</title>
        <authorList>
            <person name="Klenk H.-P."/>
        </authorList>
    </citation>
    <scope>NUCLEOTIDE SEQUENCE [LARGE SCALE GENOMIC DNA]</scope>
    <source>
        <strain evidence="7 8">DSM 46837</strain>
    </source>
</reference>
<accession>A0A543P2A2</accession>
<evidence type="ECO:0000256" key="3">
    <source>
        <dbReference type="ARBA" id="ARBA00038858"/>
    </source>
</evidence>
<evidence type="ECO:0000313" key="7">
    <source>
        <dbReference type="EMBL" id="TQN38080.1"/>
    </source>
</evidence>
<feature type="compositionally biased region" description="Basic and acidic residues" evidence="5">
    <location>
        <begin position="417"/>
        <end position="428"/>
    </location>
</feature>
<dbReference type="Pfam" id="PF02350">
    <property type="entry name" value="Epimerase_2"/>
    <property type="match status" value="1"/>
</dbReference>
<comment type="similarity">
    <text evidence="2 4">Belongs to the UDP-N-acetylglucosamine 2-epimerase family.</text>
</comment>
<dbReference type="InterPro" id="IPR003331">
    <property type="entry name" value="UDP_GlcNAc_Epimerase_2_dom"/>
</dbReference>
<proteinExistence type="inferred from homology"/>
<dbReference type="PANTHER" id="PTHR43174">
    <property type="entry name" value="UDP-N-ACETYLGLUCOSAMINE 2-EPIMERASE"/>
    <property type="match status" value="1"/>
</dbReference>
<evidence type="ECO:0000256" key="2">
    <source>
        <dbReference type="ARBA" id="ARBA00038209"/>
    </source>
</evidence>
<protein>
    <recommendedName>
        <fullName evidence="3">UDP-N-acetylglucosamine 2-epimerase (non-hydrolyzing)</fullName>
        <ecNumber evidence="3">5.1.3.14</ecNumber>
    </recommendedName>
</protein>
<organism evidence="7 8">
    <name type="scientific">Blastococcus colisei</name>
    <dbReference type="NCBI Taxonomy" id="1564162"/>
    <lineage>
        <taxon>Bacteria</taxon>
        <taxon>Bacillati</taxon>
        <taxon>Actinomycetota</taxon>
        <taxon>Actinomycetes</taxon>
        <taxon>Geodermatophilales</taxon>
        <taxon>Geodermatophilaceae</taxon>
        <taxon>Blastococcus</taxon>
    </lineage>
</organism>
<keyword evidence="8" id="KW-1185">Reference proteome</keyword>
<comment type="caution">
    <text evidence="7">The sequence shown here is derived from an EMBL/GenBank/DDBJ whole genome shotgun (WGS) entry which is preliminary data.</text>
</comment>
<dbReference type="OrthoDB" id="9803238at2"/>
<dbReference type="GO" id="GO:0008761">
    <property type="term" value="F:UDP-N-acetylglucosamine 2-epimerase activity"/>
    <property type="evidence" value="ECO:0007669"/>
    <property type="project" value="UniProtKB-EC"/>
</dbReference>
<dbReference type="RefSeq" id="WP_142027963.1">
    <property type="nucleotide sequence ID" value="NZ_VFQE01000002.1"/>
</dbReference>
<dbReference type="AlphaFoldDB" id="A0A543P2A2"/>
<name>A0A543P2A2_9ACTN</name>
<dbReference type="NCBIfam" id="TIGR00236">
    <property type="entry name" value="wecB"/>
    <property type="match status" value="1"/>
</dbReference>
<dbReference type="Gene3D" id="3.40.50.2000">
    <property type="entry name" value="Glycogen Phosphorylase B"/>
    <property type="match status" value="2"/>
</dbReference>
<keyword evidence="1 4" id="KW-0413">Isomerase</keyword>
<evidence type="ECO:0000259" key="6">
    <source>
        <dbReference type="Pfam" id="PF02350"/>
    </source>
</evidence>
<evidence type="ECO:0000256" key="1">
    <source>
        <dbReference type="ARBA" id="ARBA00023235"/>
    </source>
</evidence>
<dbReference type="SUPFAM" id="SSF53756">
    <property type="entry name" value="UDP-Glycosyltransferase/glycogen phosphorylase"/>
    <property type="match status" value="1"/>
</dbReference>
<feature type="domain" description="UDP-N-acetylglucosamine 2-epimerase" evidence="6">
    <location>
        <begin position="25"/>
        <end position="373"/>
    </location>
</feature>
<evidence type="ECO:0000256" key="4">
    <source>
        <dbReference type="RuleBase" id="RU003513"/>
    </source>
</evidence>
<dbReference type="EC" id="5.1.3.14" evidence="3"/>
<dbReference type="InterPro" id="IPR029767">
    <property type="entry name" value="WecB-like"/>
</dbReference>
<evidence type="ECO:0000313" key="8">
    <source>
        <dbReference type="Proteomes" id="UP000319865"/>
    </source>
</evidence>
<gene>
    <name evidence="7" type="ORF">FHU33_4761</name>
</gene>
<dbReference type="CDD" id="cd03786">
    <property type="entry name" value="GTB_UDP-GlcNAc_2-Epimerase"/>
    <property type="match status" value="1"/>
</dbReference>
<feature type="region of interest" description="Disordered" evidence="5">
    <location>
        <begin position="404"/>
        <end position="428"/>
    </location>
</feature>
<sequence>MSSLHRVLVVFGTRPEAIKMVPVIRALDAHPNLAPIVAVTGQHREMLTQVLTMFGVAPHADLDLHAPGQSLEEITARALLGLRPVLESADPSAVVVQGDTSTTFAAALGAFYTRRPVVHVEAGLRTGDLHNPFPEEANRRLTTRLAALHLAATAGNRDALLAEGVDSADIAVTGNTVIDALYEAATWQRPWSEAMLADALGEYRVRGQRPTVLVTAHRRESWGQPLREVAAAIGEVATARPDVQFVWPLHANPAVRDWVSPAVADLPNVVLTGPAAYDDLVRLLRIADVAVTDSGGIQEEAPALGVPVLVTRDVTERQEAVECGAAELVGTDGARIVSTLTTLLSEPLAHAAMTVEQSPYGDGLAGARSAAAIAAMLGVGQRLPDFVASITPATPVGIDFDLPGIDGGRQIGKPGRRPQDDRYARSDG</sequence>
<dbReference type="EMBL" id="VFQE01000002">
    <property type="protein sequence ID" value="TQN38080.1"/>
    <property type="molecule type" value="Genomic_DNA"/>
</dbReference>